<dbReference type="AlphaFoldDB" id="A0AAJ0GLD6"/>
<evidence type="ECO:0000313" key="2">
    <source>
        <dbReference type="EMBL" id="KAK3302078.1"/>
    </source>
</evidence>
<feature type="compositionally biased region" description="Polar residues" evidence="1">
    <location>
        <begin position="338"/>
        <end position="350"/>
    </location>
</feature>
<evidence type="ECO:0000256" key="1">
    <source>
        <dbReference type="SAM" id="MobiDB-lite"/>
    </source>
</evidence>
<evidence type="ECO:0000313" key="3">
    <source>
        <dbReference type="Proteomes" id="UP001273166"/>
    </source>
</evidence>
<dbReference type="GeneID" id="87884015"/>
<proteinExistence type="predicted"/>
<feature type="region of interest" description="Disordered" evidence="1">
    <location>
        <begin position="1"/>
        <end position="298"/>
    </location>
</feature>
<dbReference type="InterPro" id="IPR028322">
    <property type="entry name" value="PNRC-like_rgn"/>
</dbReference>
<reference evidence="2" key="2">
    <citation type="submission" date="2023-06" db="EMBL/GenBank/DDBJ databases">
        <authorList>
            <consortium name="Lawrence Berkeley National Laboratory"/>
            <person name="Mondo S.J."/>
            <person name="Hensen N."/>
            <person name="Bonometti L."/>
            <person name="Westerberg I."/>
            <person name="Brannstrom I.O."/>
            <person name="Guillou S."/>
            <person name="Cros-Aarteil S."/>
            <person name="Calhoun S."/>
            <person name="Haridas S."/>
            <person name="Kuo A."/>
            <person name="Pangilinan J."/>
            <person name="Riley R."/>
            <person name="Labutti K."/>
            <person name="Andreopoulos B."/>
            <person name="Lipzen A."/>
            <person name="Chen C."/>
            <person name="Yanf M."/>
            <person name="Daum C."/>
            <person name="Ng V."/>
            <person name="Clum A."/>
            <person name="Steindorff A."/>
            <person name="Ohm R."/>
            <person name="Martin F."/>
            <person name="Silar P."/>
            <person name="Natvig D."/>
            <person name="Lalanne C."/>
            <person name="Gautier V."/>
            <person name="Ament-Velasquez S.L."/>
            <person name="Kruys A."/>
            <person name="Hutchinson M.I."/>
            <person name="Powell A.J."/>
            <person name="Barry K."/>
            <person name="Miller A.N."/>
            <person name="Grigoriev I.V."/>
            <person name="Debuchy R."/>
            <person name="Gladieux P."/>
            <person name="Thoren M.H."/>
            <person name="Johannesson H."/>
        </authorList>
    </citation>
    <scope>NUCLEOTIDE SEQUENCE</scope>
    <source>
        <strain evidence="2">CBS 333.67</strain>
    </source>
</reference>
<evidence type="ECO:0008006" key="4">
    <source>
        <dbReference type="Google" id="ProtNLM"/>
    </source>
</evidence>
<feature type="compositionally biased region" description="Polar residues" evidence="1">
    <location>
        <begin position="54"/>
        <end position="67"/>
    </location>
</feature>
<feature type="compositionally biased region" description="Basic and acidic residues" evidence="1">
    <location>
        <begin position="184"/>
        <end position="195"/>
    </location>
</feature>
<name>A0AAJ0GLD6_9PEZI</name>
<feature type="compositionally biased region" description="Low complexity" evidence="1">
    <location>
        <begin position="119"/>
        <end position="133"/>
    </location>
</feature>
<keyword evidence="3" id="KW-1185">Reference proteome</keyword>
<comment type="caution">
    <text evidence="2">The sequence shown here is derived from an EMBL/GenBank/DDBJ whole genome shotgun (WGS) entry which is preliminary data.</text>
</comment>
<dbReference type="Pfam" id="PF15365">
    <property type="entry name" value="PNRC"/>
    <property type="match status" value="1"/>
</dbReference>
<dbReference type="Proteomes" id="UP001273166">
    <property type="component" value="Unassembled WGS sequence"/>
</dbReference>
<dbReference type="EMBL" id="JAUDZG010000007">
    <property type="protein sequence ID" value="KAK3302078.1"/>
    <property type="molecule type" value="Genomic_DNA"/>
</dbReference>
<feature type="compositionally biased region" description="Polar residues" evidence="1">
    <location>
        <begin position="375"/>
        <end position="389"/>
    </location>
</feature>
<feature type="region of interest" description="Disordered" evidence="1">
    <location>
        <begin position="330"/>
        <end position="389"/>
    </location>
</feature>
<accession>A0AAJ0GLD6</accession>
<gene>
    <name evidence="2" type="ORF">B0T15DRAFT_403032</name>
</gene>
<protein>
    <recommendedName>
        <fullName evidence="4">Proteophosphoglycan 5</fullName>
    </recommendedName>
</protein>
<feature type="compositionally biased region" description="Polar residues" evidence="1">
    <location>
        <begin position="75"/>
        <end position="86"/>
    </location>
</feature>
<organism evidence="2 3">
    <name type="scientific">Chaetomium strumarium</name>
    <dbReference type="NCBI Taxonomy" id="1170767"/>
    <lineage>
        <taxon>Eukaryota</taxon>
        <taxon>Fungi</taxon>
        <taxon>Dikarya</taxon>
        <taxon>Ascomycota</taxon>
        <taxon>Pezizomycotina</taxon>
        <taxon>Sordariomycetes</taxon>
        <taxon>Sordariomycetidae</taxon>
        <taxon>Sordariales</taxon>
        <taxon>Chaetomiaceae</taxon>
        <taxon>Chaetomium</taxon>
    </lineage>
</organism>
<sequence>MELRKSQPQKGTPARRRAKRPVNSPARKTYASENDMPSEASLPIELPGPFTPRKSASNSPAPSSQTAHPKPKPRNGNNTRVKQASSPRPPKHGQTTPPQTAAVPKAIPVSAFAGATFHASPAPSSLPIPSFLSKGPGSPSARKDIDRICGEPSPPATDSEAPTPQHRLLKAEPTLQESPLDIFFRADRAEKERARRASSANILRPHPVPFSPPAQIRSPQEPKTVPRELFSSGNRRHGLQRKSSTGIPVSELDGTPGTAVGPAFSKPYQDRIRAARSTEKRGEPMKKPESYDQNPATVDASERLKRLLAIRSVSNGQQPLQVAAVSRGLADLSPPFGTGSQPASASSASHVSGPESPEYSRSFVCPPPPEARYNYTETPPSSGISQAGNRSVITEPVVSRAPEIVHMEDNLRRLLKLNIGSNPALPTSYQSS</sequence>
<reference evidence="2" key="1">
    <citation type="journal article" date="2023" name="Mol. Phylogenet. Evol.">
        <title>Genome-scale phylogeny and comparative genomics of the fungal order Sordariales.</title>
        <authorList>
            <person name="Hensen N."/>
            <person name="Bonometti L."/>
            <person name="Westerberg I."/>
            <person name="Brannstrom I.O."/>
            <person name="Guillou S."/>
            <person name="Cros-Aarteil S."/>
            <person name="Calhoun S."/>
            <person name="Haridas S."/>
            <person name="Kuo A."/>
            <person name="Mondo S."/>
            <person name="Pangilinan J."/>
            <person name="Riley R."/>
            <person name="LaButti K."/>
            <person name="Andreopoulos B."/>
            <person name="Lipzen A."/>
            <person name="Chen C."/>
            <person name="Yan M."/>
            <person name="Daum C."/>
            <person name="Ng V."/>
            <person name="Clum A."/>
            <person name="Steindorff A."/>
            <person name="Ohm R.A."/>
            <person name="Martin F."/>
            <person name="Silar P."/>
            <person name="Natvig D.O."/>
            <person name="Lalanne C."/>
            <person name="Gautier V."/>
            <person name="Ament-Velasquez S.L."/>
            <person name="Kruys A."/>
            <person name="Hutchinson M.I."/>
            <person name="Powell A.J."/>
            <person name="Barry K."/>
            <person name="Miller A.N."/>
            <person name="Grigoriev I.V."/>
            <person name="Debuchy R."/>
            <person name="Gladieux P."/>
            <person name="Hiltunen Thoren M."/>
            <person name="Johannesson H."/>
        </authorList>
    </citation>
    <scope>NUCLEOTIDE SEQUENCE</scope>
    <source>
        <strain evidence="2">CBS 333.67</strain>
    </source>
</reference>
<feature type="compositionally biased region" description="Polar residues" evidence="1">
    <location>
        <begin position="1"/>
        <end position="10"/>
    </location>
</feature>
<dbReference type="GO" id="GO:0016071">
    <property type="term" value="P:mRNA metabolic process"/>
    <property type="evidence" value="ECO:0007669"/>
    <property type="project" value="UniProtKB-ARBA"/>
</dbReference>
<feature type="compositionally biased region" description="Basic and acidic residues" evidence="1">
    <location>
        <begin position="268"/>
        <end position="290"/>
    </location>
</feature>
<dbReference type="RefSeq" id="XP_062717858.1">
    <property type="nucleotide sequence ID" value="XM_062865186.1"/>
</dbReference>